<accession>A0A4P9ZP15</accession>
<name>A0A4P9ZP15_9FUNG</name>
<reference evidence="2" key="1">
    <citation type="journal article" date="2018" name="Nat. Microbiol.">
        <title>Leveraging single-cell genomics to expand the fungal tree of life.</title>
        <authorList>
            <person name="Ahrendt S.R."/>
            <person name="Quandt C.A."/>
            <person name="Ciobanu D."/>
            <person name="Clum A."/>
            <person name="Salamov A."/>
            <person name="Andreopoulos B."/>
            <person name="Cheng J.F."/>
            <person name="Woyke T."/>
            <person name="Pelin A."/>
            <person name="Henrissat B."/>
            <person name="Reynolds N.K."/>
            <person name="Benny G.L."/>
            <person name="Smith M.E."/>
            <person name="James T.Y."/>
            <person name="Grigoriev I.V."/>
        </authorList>
    </citation>
    <scope>NUCLEOTIDE SEQUENCE [LARGE SCALE GENOMIC DNA]</scope>
    <source>
        <strain evidence="2">RSA 468</strain>
    </source>
</reference>
<organism evidence="1 2">
    <name type="scientific">Dimargaris cristalligena</name>
    <dbReference type="NCBI Taxonomy" id="215637"/>
    <lineage>
        <taxon>Eukaryota</taxon>
        <taxon>Fungi</taxon>
        <taxon>Fungi incertae sedis</taxon>
        <taxon>Zoopagomycota</taxon>
        <taxon>Kickxellomycotina</taxon>
        <taxon>Dimargaritomycetes</taxon>
        <taxon>Dimargaritales</taxon>
        <taxon>Dimargaritaceae</taxon>
        <taxon>Dimargaris</taxon>
    </lineage>
</organism>
<keyword evidence="2" id="KW-1185">Reference proteome</keyword>
<evidence type="ECO:0000313" key="1">
    <source>
        <dbReference type="EMBL" id="RKP35053.1"/>
    </source>
</evidence>
<proteinExistence type="predicted"/>
<dbReference type="Proteomes" id="UP000268162">
    <property type="component" value="Unassembled WGS sequence"/>
</dbReference>
<evidence type="ECO:0000313" key="2">
    <source>
        <dbReference type="Proteomes" id="UP000268162"/>
    </source>
</evidence>
<dbReference type="EMBL" id="ML002975">
    <property type="protein sequence ID" value="RKP35053.1"/>
    <property type="molecule type" value="Genomic_DNA"/>
</dbReference>
<sequence length="162" mass="17116">MYSLAATGDDGSIHLLRIGSHAEVCPLNGKFLRTAGSHRKLRSPFLGSHRTTPVIGPFGRFLIVDYLHCGGSPSPGIPTHRLSSSFMKLLATGMALGGGGSGGGGGSSALAAIAATKKLRLRPRPRLAFADHEYCITTLQLAENPYPMIICGTRNGVIRIFM</sequence>
<protein>
    <submittedName>
        <fullName evidence="1">Uncharacterized protein</fullName>
    </submittedName>
</protein>
<dbReference type="AlphaFoldDB" id="A0A4P9ZP15"/>
<gene>
    <name evidence="1" type="ORF">BJ085DRAFT_34936</name>
</gene>